<dbReference type="InterPro" id="IPR003010">
    <property type="entry name" value="C-N_Hydrolase"/>
</dbReference>
<dbReference type="Gene3D" id="3.60.110.10">
    <property type="entry name" value="Carbon-nitrogen hydrolase"/>
    <property type="match status" value="1"/>
</dbReference>
<dbReference type="Pfam" id="PF20154">
    <property type="entry name" value="LNT_N"/>
    <property type="match status" value="1"/>
</dbReference>
<comment type="catalytic activity">
    <reaction evidence="9">
        <text>N-terminal S-1,2-diacyl-sn-glyceryl-L-cysteinyl-[lipoprotein] + a glycerophospholipid = N-acyl-S-1,2-diacyl-sn-glyceryl-L-cysteinyl-[lipoprotein] + a 2-acyl-sn-glycero-3-phospholipid + H(+)</text>
        <dbReference type="Rhea" id="RHEA:48228"/>
        <dbReference type="Rhea" id="RHEA-COMP:14681"/>
        <dbReference type="Rhea" id="RHEA-COMP:14684"/>
        <dbReference type="ChEBI" id="CHEBI:15378"/>
        <dbReference type="ChEBI" id="CHEBI:136912"/>
        <dbReference type="ChEBI" id="CHEBI:140656"/>
        <dbReference type="ChEBI" id="CHEBI:140657"/>
        <dbReference type="ChEBI" id="CHEBI:140660"/>
        <dbReference type="EC" id="2.3.1.269"/>
    </reaction>
</comment>
<dbReference type="InterPro" id="IPR004563">
    <property type="entry name" value="Apolipo_AcylTrfase"/>
</dbReference>
<comment type="subcellular location">
    <subcellularLocation>
        <location evidence="1 9">Cell membrane</location>
        <topology evidence="1 9">Multi-pass membrane protein</topology>
    </subcellularLocation>
</comment>
<dbReference type="Proteomes" id="UP000189670">
    <property type="component" value="Unassembled WGS sequence"/>
</dbReference>
<dbReference type="GO" id="GO:0042158">
    <property type="term" value="P:lipoprotein biosynthetic process"/>
    <property type="evidence" value="ECO:0007669"/>
    <property type="project" value="UniProtKB-UniRule"/>
</dbReference>
<dbReference type="GO" id="GO:0005886">
    <property type="term" value="C:plasma membrane"/>
    <property type="evidence" value="ECO:0007669"/>
    <property type="project" value="UniProtKB-SubCell"/>
</dbReference>
<feature type="transmembrane region" description="Helical" evidence="9">
    <location>
        <begin position="12"/>
        <end position="41"/>
    </location>
</feature>
<feature type="transmembrane region" description="Helical" evidence="9">
    <location>
        <begin position="53"/>
        <end position="77"/>
    </location>
</feature>
<proteinExistence type="inferred from homology"/>
<dbReference type="UniPathway" id="UPA00666"/>
<evidence type="ECO:0000256" key="4">
    <source>
        <dbReference type="ARBA" id="ARBA00022679"/>
    </source>
</evidence>
<dbReference type="PANTHER" id="PTHR38686:SF1">
    <property type="entry name" value="APOLIPOPROTEIN N-ACYLTRANSFERASE"/>
    <property type="match status" value="1"/>
</dbReference>
<dbReference type="Pfam" id="PF00795">
    <property type="entry name" value="CN_hydrolase"/>
    <property type="match status" value="1"/>
</dbReference>
<dbReference type="SUPFAM" id="SSF56317">
    <property type="entry name" value="Carbon-nitrogen hydrolase"/>
    <property type="match status" value="1"/>
</dbReference>
<keyword evidence="4 9" id="KW-0808">Transferase</keyword>
<name>A0A1V1PBC6_9BACT</name>
<protein>
    <recommendedName>
        <fullName evidence="9">Apolipoprotein N-acyltransferase</fullName>
        <shortName evidence="9">ALP N-acyltransferase</shortName>
        <ecNumber evidence="9">2.3.1.269</ecNumber>
    </recommendedName>
</protein>
<feature type="transmembrane region" description="Helical" evidence="9">
    <location>
        <begin position="89"/>
        <end position="116"/>
    </location>
</feature>
<keyword evidence="6 9" id="KW-1133">Transmembrane helix</keyword>
<feature type="transmembrane region" description="Helical" evidence="9">
    <location>
        <begin position="201"/>
        <end position="223"/>
    </location>
</feature>
<dbReference type="PANTHER" id="PTHR38686">
    <property type="entry name" value="APOLIPOPROTEIN N-ACYLTRANSFERASE"/>
    <property type="match status" value="1"/>
</dbReference>
<dbReference type="NCBIfam" id="TIGR00546">
    <property type="entry name" value="lnt"/>
    <property type="match status" value="1"/>
</dbReference>
<dbReference type="EC" id="2.3.1.269" evidence="9"/>
<keyword evidence="7 9" id="KW-0472">Membrane</keyword>
<dbReference type="AlphaFoldDB" id="A0A1V1PBC6"/>
<dbReference type="PROSITE" id="PS50263">
    <property type="entry name" value="CN_HYDROLASE"/>
    <property type="match status" value="1"/>
</dbReference>
<evidence type="ECO:0000259" key="10">
    <source>
        <dbReference type="PROSITE" id="PS50263"/>
    </source>
</evidence>
<evidence type="ECO:0000256" key="9">
    <source>
        <dbReference type="HAMAP-Rule" id="MF_01148"/>
    </source>
</evidence>
<evidence type="ECO:0000256" key="6">
    <source>
        <dbReference type="ARBA" id="ARBA00022989"/>
    </source>
</evidence>
<dbReference type="InterPro" id="IPR045378">
    <property type="entry name" value="LNT_N"/>
</dbReference>
<comment type="pathway">
    <text evidence="9">Protein modification; lipoprotein biosynthesis (N-acyl transfer).</text>
</comment>
<keyword evidence="3 9" id="KW-1003">Cell membrane</keyword>
<feature type="domain" description="CN hydrolase" evidence="10">
    <location>
        <begin position="243"/>
        <end position="486"/>
    </location>
</feature>
<evidence type="ECO:0000256" key="2">
    <source>
        <dbReference type="ARBA" id="ARBA00010065"/>
    </source>
</evidence>
<feature type="transmembrane region" description="Helical" evidence="9">
    <location>
        <begin position="500"/>
        <end position="521"/>
    </location>
</feature>
<evidence type="ECO:0000313" key="11">
    <source>
        <dbReference type="EMBL" id="ETR72212.1"/>
    </source>
</evidence>
<comment type="caution">
    <text evidence="11">The sequence shown here is derived from an EMBL/GenBank/DDBJ whole genome shotgun (WGS) entry which is preliminary data.</text>
</comment>
<evidence type="ECO:0000256" key="1">
    <source>
        <dbReference type="ARBA" id="ARBA00004651"/>
    </source>
</evidence>
<keyword evidence="8 9" id="KW-0012">Acyltransferase</keyword>
<comment type="function">
    <text evidence="9">Catalyzes the phospholipid dependent N-acylation of the N-terminal cysteine of apolipoprotein, the last step in lipoprotein maturation.</text>
</comment>
<feature type="transmembrane region" description="Helical" evidence="9">
    <location>
        <begin position="165"/>
        <end position="189"/>
    </location>
</feature>
<sequence length="542" mass="62046">MIFFQINTLFWINILLATSSGLLMTASFPPLNMSLAAYICWIPYFFAVRQCSFFLTIGLSVLTCLVHESILISWIIPTLTTQAKFSVQYSSFILFVISLIMSIWFILFGCVIYLVVKKPGHLFMLPFAWVGIEWLKQFGPLAFPWELLGYSQYQWIHLIQIADCLGVYGISGFVMLINVTGFIVFLFIVHRPWKKKYISKHLMACSLMISIGVMVFLNIYGVIRISETNDLIARSPHKSIMIVQPSVPQSEKWKGENRLPITQTMVHLTYKAKTGDVDLVVWPETALPYALHSKHKLRQYILNAQKHMNTGLVTGSPAFVYKNGQMHHYNSAYVINEKGIIHSRYDKVRRVPFSEYMPFYSLRNLWLSLGAPDEKFSPGRTGEIHQLNDFKMGIQICFEIVFPQYARQMANNGANVLINISNDAWFGRSACPYQHFSMAVFRAVENKRALIRCANTGISGFIDPWGRILMQTGLFEKIAMTQQVPLISHKTVYSRIGDCFAVGAVLFVLGWIICGLLLYAIRKKRPAWKPRQAFLGKNNYEE</sequence>
<dbReference type="EMBL" id="ATBP01000172">
    <property type="protein sequence ID" value="ETR72212.1"/>
    <property type="molecule type" value="Genomic_DNA"/>
</dbReference>
<accession>A0A1V1PBC6</accession>
<evidence type="ECO:0000256" key="7">
    <source>
        <dbReference type="ARBA" id="ARBA00023136"/>
    </source>
</evidence>
<comment type="similarity">
    <text evidence="2 9">Belongs to the CN hydrolase family. Apolipoprotein N-acyltransferase subfamily.</text>
</comment>
<dbReference type="InterPro" id="IPR036526">
    <property type="entry name" value="C-N_Hydrolase_sf"/>
</dbReference>
<dbReference type="GO" id="GO:0016410">
    <property type="term" value="F:N-acyltransferase activity"/>
    <property type="evidence" value="ECO:0007669"/>
    <property type="project" value="UniProtKB-UniRule"/>
</dbReference>
<evidence type="ECO:0000256" key="5">
    <source>
        <dbReference type="ARBA" id="ARBA00022692"/>
    </source>
</evidence>
<keyword evidence="11" id="KW-0449">Lipoprotein</keyword>
<evidence type="ECO:0000256" key="3">
    <source>
        <dbReference type="ARBA" id="ARBA00022475"/>
    </source>
</evidence>
<gene>
    <name evidence="9" type="primary">lnt</name>
    <name evidence="11" type="ORF">OMM_01895</name>
</gene>
<evidence type="ECO:0000313" key="12">
    <source>
        <dbReference type="Proteomes" id="UP000189670"/>
    </source>
</evidence>
<organism evidence="11 12">
    <name type="scientific">Candidatus Magnetoglobus multicellularis str. Araruama</name>
    <dbReference type="NCBI Taxonomy" id="890399"/>
    <lineage>
        <taxon>Bacteria</taxon>
        <taxon>Pseudomonadati</taxon>
        <taxon>Thermodesulfobacteriota</taxon>
        <taxon>Desulfobacteria</taxon>
        <taxon>Desulfobacterales</taxon>
        <taxon>Desulfobacteraceae</taxon>
        <taxon>Candidatus Magnetoglobus</taxon>
    </lineage>
</organism>
<reference evidence="12" key="1">
    <citation type="submission" date="2012-11" db="EMBL/GenBank/DDBJ databases">
        <authorList>
            <person name="Lucero-Rivera Y.E."/>
            <person name="Tovar-Ramirez D."/>
        </authorList>
    </citation>
    <scope>NUCLEOTIDE SEQUENCE [LARGE SCALE GENOMIC DNA]</scope>
    <source>
        <strain evidence="12">Araruama</strain>
    </source>
</reference>
<keyword evidence="5 9" id="KW-0812">Transmembrane</keyword>
<feature type="transmembrane region" description="Helical" evidence="9">
    <location>
        <begin position="123"/>
        <end position="145"/>
    </location>
</feature>
<evidence type="ECO:0000256" key="8">
    <source>
        <dbReference type="ARBA" id="ARBA00023315"/>
    </source>
</evidence>
<dbReference type="HAMAP" id="MF_01148">
    <property type="entry name" value="Lnt"/>
    <property type="match status" value="1"/>
</dbReference>
<dbReference type="CDD" id="cd07571">
    <property type="entry name" value="ALP_N-acyl_transferase"/>
    <property type="match status" value="1"/>
</dbReference>